<keyword evidence="3" id="KW-1185">Reference proteome</keyword>
<evidence type="ECO:0000256" key="1">
    <source>
        <dbReference type="SAM" id="SignalP"/>
    </source>
</evidence>
<accession>A0A0J6SSR4</accession>
<keyword evidence="1" id="KW-0732">Signal</keyword>
<dbReference type="PATRIC" id="fig|298794.3.peg.7927"/>
<dbReference type="EMBL" id="LABY01000097">
    <property type="protein sequence ID" value="KMO36587.1"/>
    <property type="molecule type" value="Genomic_DNA"/>
</dbReference>
<feature type="chain" id="PRO_5005281552" evidence="1">
    <location>
        <begin position="24"/>
        <end position="337"/>
    </location>
</feature>
<dbReference type="AlphaFoldDB" id="A0A0J6SSR4"/>
<organism evidence="2 3">
    <name type="scientific">Methylobacterium variabile</name>
    <dbReference type="NCBI Taxonomy" id="298794"/>
    <lineage>
        <taxon>Bacteria</taxon>
        <taxon>Pseudomonadati</taxon>
        <taxon>Pseudomonadota</taxon>
        <taxon>Alphaproteobacteria</taxon>
        <taxon>Hyphomicrobiales</taxon>
        <taxon>Methylobacteriaceae</taxon>
        <taxon>Methylobacterium</taxon>
    </lineage>
</organism>
<dbReference type="Gene3D" id="3.40.190.10">
    <property type="entry name" value="Periplasmic binding protein-like II"/>
    <property type="match status" value="2"/>
</dbReference>
<name>A0A0J6SSR4_9HYPH</name>
<dbReference type="Proteomes" id="UP000035955">
    <property type="component" value="Unassembled WGS sequence"/>
</dbReference>
<gene>
    <name evidence="2" type="ORF">VQ02_15060</name>
</gene>
<comment type="caution">
    <text evidence="2">The sequence shown here is derived from an EMBL/GenBank/DDBJ whole genome shotgun (WGS) entry which is preliminary data.</text>
</comment>
<dbReference type="PANTHER" id="PTHR30024">
    <property type="entry name" value="ALIPHATIC SULFONATES-BINDING PROTEIN-RELATED"/>
    <property type="match status" value="1"/>
</dbReference>
<feature type="signal peptide" evidence="1">
    <location>
        <begin position="1"/>
        <end position="23"/>
    </location>
</feature>
<evidence type="ECO:0000313" key="3">
    <source>
        <dbReference type="Proteomes" id="UP000035955"/>
    </source>
</evidence>
<protein>
    <submittedName>
        <fullName evidence="2">Metal ABC transporter substrate-binding protein</fullName>
    </submittedName>
</protein>
<reference evidence="2 3" key="1">
    <citation type="submission" date="2015-03" db="EMBL/GenBank/DDBJ databases">
        <title>Genome sequencing of Methylobacterium variabile DSM 16961.</title>
        <authorList>
            <person name="Chaudhry V."/>
            <person name="Patil P.B."/>
        </authorList>
    </citation>
    <scope>NUCLEOTIDE SEQUENCE [LARGE SCALE GENOMIC DNA]</scope>
    <source>
        <strain evidence="2 3">DSM 16961</strain>
    </source>
</reference>
<dbReference type="SUPFAM" id="SSF53850">
    <property type="entry name" value="Periplasmic binding protein-like II"/>
    <property type="match status" value="1"/>
</dbReference>
<proteinExistence type="predicted"/>
<evidence type="ECO:0000313" key="2">
    <source>
        <dbReference type="EMBL" id="KMO36587.1"/>
    </source>
</evidence>
<sequence length="337" mass="35964">MPFLRRAVGALAVALGLASPVLAPPARAETKEVRFTRQPGLIYMPMVLAEQQRLVEKHVAAAGLGDVKVSWVTLTSGGASVDALISGNVDFVTSGATNLLLAWDRTRGEVKGLAASAGAPMLLVTRNPAVKSLADFSSKDRIAVPTVKVSAQAVMLQIAAERQLGEAGRNKLDPITIQLGHPDAVGALLGGTSEVNSHFSLPPYQQIELKDPKIHVVLNSYDVVGGPLSNAIVFGRGKFMEQNPKTTAAVLAAIDEANALIRDDPKRAAELYLAATKEKFEPDELVGMMKQPGVVFSTTPYGTMLQAEHLAKAGVLKNRPKDWKDFFYKAVHDQPGT</sequence>
<dbReference type="PANTHER" id="PTHR30024:SF2">
    <property type="entry name" value="ABC TRANSPORTER SUBSTRATE-BINDING PROTEIN"/>
    <property type="match status" value="1"/>
</dbReference>
<dbReference type="OrthoDB" id="6788250at2"/>
<dbReference type="RefSeq" id="WP_048445011.1">
    <property type="nucleotide sequence ID" value="NZ_LABY01000097.1"/>
</dbReference>